<evidence type="ECO:0000313" key="2">
    <source>
        <dbReference type="Proteomes" id="UP000031972"/>
    </source>
</evidence>
<accession>A0A0C2VDS4</accession>
<comment type="caution">
    <text evidence="1">The sequence shown here is derived from an EMBL/GenBank/DDBJ whole genome shotgun (WGS) entry which is preliminary data.</text>
</comment>
<protein>
    <submittedName>
        <fullName evidence="1">Uncharacterized protein</fullName>
    </submittedName>
</protein>
<organism evidence="1 2">
    <name type="scientific">Jeotgalibacillus campisalis</name>
    <dbReference type="NCBI Taxonomy" id="220754"/>
    <lineage>
        <taxon>Bacteria</taxon>
        <taxon>Bacillati</taxon>
        <taxon>Bacillota</taxon>
        <taxon>Bacilli</taxon>
        <taxon>Bacillales</taxon>
        <taxon>Caryophanaceae</taxon>
        <taxon>Jeotgalibacillus</taxon>
    </lineage>
</organism>
<dbReference type="PATRIC" id="fig|220754.4.peg.2405"/>
<dbReference type="RefSeq" id="WP_041058496.1">
    <property type="nucleotide sequence ID" value="NZ_JXRR01000015.1"/>
</dbReference>
<reference evidence="1 2" key="1">
    <citation type="submission" date="2015-01" db="EMBL/GenBank/DDBJ databases">
        <title>Jeotgalibacillus campisalis genome sequencing.</title>
        <authorList>
            <person name="Goh K.M."/>
            <person name="Chan K.-G."/>
            <person name="Yaakop A.S."/>
            <person name="Ee R."/>
            <person name="Gan H.M."/>
            <person name="Chan C.S."/>
        </authorList>
    </citation>
    <scope>NUCLEOTIDE SEQUENCE [LARGE SCALE GENOMIC DNA]</scope>
    <source>
        <strain evidence="1 2">SF-57</strain>
    </source>
</reference>
<dbReference type="Pfam" id="PF26595">
    <property type="entry name" value="A_ENA"/>
    <property type="match status" value="1"/>
</dbReference>
<gene>
    <name evidence="1" type="ORF">KR50_23890</name>
</gene>
<evidence type="ECO:0000313" key="1">
    <source>
        <dbReference type="EMBL" id="KIL47067.1"/>
    </source>
</evidence>
<dbReference type="Proteomes" id="UP000031972">
    <property type="component" value="Unassembled WGS sequence"/>
</dbReference>
<sequence length="110" mass="12401">MSQSTIPNITPSITIDRDDVINLLLASIGMEELSLAHIVNAEAEKIQYVLGTLTKRSHEPTLRELLKVNDSVQEMLEVVIKKELLLDTKLSHVLKVIDAQDDKRYHDGLK</sequence>
<proteinExistence type="predicted"/>
<keyword evidence="2" id="KW-1185">Reference proteome</keyword>
<name>A0A0C2VDS4_9BACL</name>
<dbReference type="InterPro" id="IPR058705">
    <property type="entry name" value="A_ENA"/>
</dbReference>
<dbReference type="EMBL" id="JXRR01000015">
    <property type="protein sequence ID" value="KIL47067.1"/>
    <property type="molecule type" value="Genomic_DNA"/>
</dbReference>
<dbReference type="OrthoDB" id="2082444at2"/>
<dbReference type="AlphaFoldDB" id="A0A0C2VDS4"/>